<dbReference type="RefSeq" id="WP_317020583.1">
    <property type="nucleotide sequence ID" value="NZ_CP136513.1"/>
</dbReference>
<dbReference type="PANTHER" id="PTHR34957">
    <property type="entry name" value="NUCLEAR TRANSPORT FACTOR 2 (NTF2) FAMILY PROTEIN"/>
    <property type="match status" value="1"/>
</dbReference>
<dbReference type="PANTHER" id="PTHR34957:SF1">
    <property type="entry name" value="NUCLEAR TRANSPORT FACTOR 2 (NTF2) FAMILY PROTEIN"/>
    <property type="match status" value="1"/>
</dbReference>
<dbReference type="EMBL" id="CP136513">
    <property type="protein sequence ID" value="WOD18263.1"/>
    <property type="molecule type" value="Genomic_DNA"/>
</dbReference>
<evidence type="ECO:0000259" key="1">
    <source>
        <dbReference type="Pfam" id="PF13474"/>
    </source>
</evidence>
<feature type="domain" description="SnoaL-like" evidence="1">
    <location>
        <begin position="7"/>
        <end position="126"/>
    </location>
</feature>
<protein>
    <submittedName>
        <fullName evidence="2">Nuclear transport factor 2 family protein</fullName>
    </submittedName>
</protein>
<organism evidence="2 3">
    <name type="scientific">Paraburkholderia kirstenboschensis</name>
    <dbReference type="NCBI Taxonomy" id="1245436"/>
    <lineage>
        <taxon>Bacteria</taxon>
        <taxon>Pseudomonadati</taxon>
        <taxon>Pseudomonadota</taxon>
        <taxon>Betaproteobacteria</taxon>
        <taxon>Burkholderiales</taxon>
        <taxon>Burkholderiaceae</taxon>
        <taxon>Paraburkholderia</taxon>
    </lineage>
</organism>
<gene>
    <name evidence="2" type="ORF">RW095_36495</name>
</gene>
<reference evidence="2 3" key="1">
    <citation type="submission" date="2023-10" db="EMBL/GenBank/DDBJ databases">
        <title>Surface-active antibiotics is a multifunctional adaptation for post-fire microbes.</title>
        <authorList>
            <person name="Liu M.D."/>
            <person name="Du Y."/>
            <person name="Koupaei S.K."/>
            <person name="Kim N.R."/>
            <person name="Zhang W."/>
            <person name="Traxler M.F."/>
        </authorList>
    </citation>
    <scope>NUCLEOTIDE SEQUENCE [LARGE SCALE GENOMIC DNA]</scope>
    <source>
        <strain evidence="2 3">F3</strain>
    </source>
</reference>
<dbReference type="Pfam" id="PF13474">
    <property type="entry name" value="SnoaL_3"/>
    <property type="match status" value="1"/>
</dbReference>
<proteinExistence type="predicted"/>
<dbReference type="Gene3D" id="3.10.450.50">
    <property type="match status" value="1"/>
</dbReference>
<accession>A0ABZ0EQ96</accession>
<evidence type="ECO:0000313" key="3">
    <source>
        <dbReference type="Proteomes" id="UP001302652"/>
    </source>
</evidence>
<evidence type="ECO:0000313" key="2">
    <source>
        <dbReference type="EMBL" id="WOD18263.1"/>
    </source>
</evidence>
<name>A0ABZ0EQ96_9BURK</name>
<sequence>MSTEDEIRTASQQFYAALNDMANGDASAMSEIWSHDAVVTAMHPVGGRHVGWDEVRDSFQQVAQIASEGRIRLDDQMIQVTGAMAYEIGSERGQARFAGQQVTLDHRVTNIYRREKDSWKIVHHHTDISSAMLDVLKGIQTKT</sequence>
<dbReference type="InterPro" id="IPR037401">
    <property type="entry name" value="SnoaL-like"/>
</dbReference>
<dbReference type="Proteomes" id="UP001302652">
    <property type="component" value="Chromosome 1"/>
</dbReference>
<keyword evidence="3" id="KW-1185">Reference proteome</keyword>
<dbReference type="InterPro" id="IPR032710">
    <property type="entry name" value="NTF2-like_dom_sf"/>
</dbReference>
<dbReference type="SUPFAM" id="SSF54427">
    <property type="entry name" value="NTF2-like"/>
    <property type="match status" value="1"/>
</dbReference>